<evidence type="ECO:0000313" key="9">
    <source>
        <dbReference type="Proteomes" id="UP000000637"/>
    </source>
</evidence>
<dbReference type="AlphaFoldDB" id="A1R7Q6"/>
<dbReference type="GO" id="GO:0022857">
    <property type="term" value="F:transmembrane transporter activity"/>
    <property type="evidence" value="ECO:0007669"/>
    <property type="project" value="InterPro"/>
</dbReference>
<feature type="transmembrane region" description="Helical" evidence="7">
    <location>
        <begin position="486"/>
        <end position="505"/>
    </location>
</feature>
<evidence type="ECO:0000256" key="7">
    <source>
        <dbReference type="SAM" id="Phobius"/>
    </source>
</evidence>
<evidence type="ECO:0000256" key="4">
    <source>
        <dbReference type="ARBA" id="ARBA00022989"/>
    </source>
</evidence>
<feature type="transmembrane region" description="Helical" evidence="7">
    <location>
        <begin position="337"/>
        <end position="358"/>
    </location>
</feature>
<feature type="transmembrane region" description="Helical" evidence="7">
    <location>
        <begin position="237"/>
        <end position="255"/>
    </location>
</feature>
<feature type="transmembrane region" description="Helical" evidence="7">
    <location>
        <begin position="155"/>
        <end position="176"/>
    </location>
</feature>
<dbReference type="GO" id="GO:0005886">
    <property type="term" value="C:plasma membrane"/>
    <property type="evidence" value="ECO:0007669"/>
    <property type="project" value="UniProtKB-SubCell"/>
</dbReference>
<feature type="transmembrane region" description="Helical" evidence="7">
    <location>
        <begin position="441"/>
        <end position="466"/>
    </location>
</feature>
<feature type="transmembrane region" description="Helical" evidence="7">
    <location>
        <begin position="514"/>
        <end position="537"/>
    </location>
</feature>
<comment type="subcellular location">
    <subcellularLocation>
        <location evidence="1">Cell membrane</location>
        <topology evidence="1">Multi-pass membrane protein</topology>
    </subcellularLocation>
</comment>
<dbReference type="PANTHER" id="PTHR42770:SF16">
    <property type="entry name" value="AMINO ACID PERMEASE"/>
    <property type="match status" value="1"/>
</dbReference>
<evidence type="ECO:0000256" key="5">
    <source>
        <dbReference type="ARBA" id="ARBA00023136"/>
    </source>
</evidence>
<dbReference type="InterPro" id="IPR002293">
    <property type="entry name" value="AA/rel_permease1"/>
</dbReference>
<evidence type="ECO:0000256" key="2">
    <source>
        <dbReference type="ARBA" id="ARBA00022475"/>
    </source>
</evidence>
<name>A1R7Q6_PAEAT</name>
<reference evidence="8 9" key="1">
    <citation type="journal article" date="2006" name="PLoS Genet.">
        <title>Secrets of soil survival revealed by the genome sequence of Arthrobacter aurescens TC1.</title>
        <authorList>
            <person name="Mongodin E.F."/>
            <person name="Shapir N."/>
            <person name="Daugherty S.C."/>
            <person name="DeBoy R.T."/>
            <person name="Emerson J.B."/>
            <person name="Shvartzbeyn A."/>
            <person name="Radune D."/>
            <person name="Vamathevan J."/>
            <person name="Riggs F."/>
            <person name="Grinberg V."/>
            <person name="Khouri H."/>
            <person name="Wackett L.P."/>
            <person name="Nelson K.E."/>
            <person name="Sadowsky M.J."/>
        </authorList>
    </citation>
    <scope>NUCLEOTIDE SEQUENCE [LARGE SCALE GENOMIC DNA]</scope>
    <source>
        <strain evidence="8 9">TC1</strain>
    </source>
</reference>
<feature type="transmembrane region" description="Helical" evidence="7">
    <location>
        <begin position="395"/>
        <end position="420"/>
    </location>
</feature>
<keyword evidence="4 7" id="KW-1133">Transmembrane helix</keyword>
<dbReference type="Proteomes" id="UP000000637">
    <property type="component" value="Chromosome"/>
</dbReference>
<feature type="compositionally biased region" description="Basic and acidic residues" evidence="6">
    <location>
        <begin position="38"/>
        <end position="47"/>
    </location>
</feature>
<dbReference type="EMBL" id="CP000474">
    <property type="protein sequence ID" value="ABM07231.1"/>
    <property type="molecule type" value="Genomic_DNA"/>
</dbReference>
<evidence type="ECO:0000256" key="3">
    <source>
        <dbReference type="ARBA" id="ARBA00022692"/>
    </source>
</evidence>
<evidence type="ECO:0000256" key="1">
    <source>
        <dbReference type="ARBA" id="ARBA00004651"/>
    </source>
</evidence>
<keyword evidence="2" id="KW-1003">Cell membrane</keyword>
<dbReference type="InterPro" id="IPR050367">
    <property type="entry name" value="APC_superfamily"/>
</dbReference>
<dbReference type="Gene3D" id="1.20.1740.10">
    <property type="entry name" value="Amino acid/polyamine transporter I"/>
    <property type="match status" value="1"/>
</dbReference>
<feature type="transmembrane region" description="Helical" evidence="7">
    <location>
        <begin position="302"/>
        <end position="325"/>
    </location>
</feature>
<feature type="region of interest" description="Disordered" evidence="6">
    <location>
        <begin position="71"/>
        <end position="107"/>
    </location>
</feature>
<evidence type="ECO:0000313" key="8">
    <source>
        <dbReference type="EMBL" id="ABM07231.1"/>
    </source>
</evidence>
<accession>A1R7Q6</accession>
<feature type="region of interest" description="Disordered" evidence="6">
    <location>
        <begin position="1"/>
        <end position="55"/>
    </location>
</feature>
<gene>
    <name evidence="8" type="ordered locus">AAur_2547</name>
</gene>
<keyword evidence="9" id="KW-1185">Reference proteome</keyword>
<dbReference type="KEGG" id="aau:AAur_2547"/>
<evidence type="ECO:0000256" key="6">
    <source>
        <dbReference type="SAM" id="MobiDB-lite"/>
    </source>
</evidence>
<dbReference type="PANTHER" id="PTHR42770">
    <property type="entry name" value="AMINO ACID TRANSPORTER-RELATED"/>
    <property type="match status" value="1"/>
</dbReference>
<feature type="transmembrane region" description="Helical" evidence="7">
    <location>
        <begin position="262"/>
        <end position="282"/>
    </location>
</feature>
<protein>
    <submittedName>
        <fullName evidence="8">Amino acid permease</fullName>
    </submittedName>
</protein>
<sequence>MERLRHDGVHGCGARISRDGHQTPFPWPPAPLPQGRECQGRGRELAHDSTPGPANVRACVQRQTPCRVRQVTPRPCGGRLRNDRHRAAQSPAAPRQEHTMSVDNPVKGRAAGAVGTKRRLGVPAVTFMIIAASAPLTVLAGGVTTTFAVTGVTGVPLSFLILGAILALFAVGYAAMSRYVTNAGAFYAYIAQGISRPAGVGASLIALMAYNLMQVGIYGLFGFTVSSLLSARLGVSVPWWIPVLVCIAIVGWLGVNRVDLSAKVLGILVALEFLVVIVYDVISLAVAPEGISAATFSPESLFVPGIGAVLSFGIAAFMGFESAAIYGEESKDPKRTVARATFAAVGIIAVFYAVSAWAMTVGAGPSAVIEAATTSGPDMIFAFLGTHGGVLLSDIAQILFVTSLFAALVSFHNAVARYFFSLGRERVLPSTLAKVRVGSGAPFAGSLAQTVIAAVVTLAFAVAGSGSELGELYPVLTMFTWLTNSGAMGLVLLMTVVSVAVIGFFRRQQHGASLWVRVIAPGLGFVLLAIVFVLIMANFNVLLGQTESTAVTFVLPMLVLLPGVVGVIWGLRLRRSQPALYARIGHGAES</sequence>
<feature type="transmembrane region" description="Helical" evidence="7">
    <location>
        <begin position="125"/>
        <end position="149"/>
    </location>
</feature>
<proteinExistence type="predicted"/>
<feature type="transmembrane region" description="Helical" evidence="7">
    <location>
        <begin position="549"/>
        <end position="571"/>
    </location>
</feature>
<keyword evidence="5 7" id="KW-0472">Membrane</keyword>
<dbReference type="STRING" id="290340.AAur_2547"/>
<organism evidence="8 9">
    <name type="scientific">Paenarthrobacter aurescens (strain TC1)</name>
    <dbReference type="NCBI Taxonomy" id="290340"/>
    <lineage>
        <taxon>Bacteria</taxon>
        <taxon>Bacillati</taxon>
        <taxon>Actinomycetota</taxon>
        <taxon>Actinomycetes</taxon>
        <taxon>Micrococcales</taxon>
        <taxon>Micrococcaceae</taxon>
        <taxon>Paenarthrobacter</taxon>
    </lineage>
</organism>
<dbReference type="HOGENOM" id="CLU_007946_20_1_11"/>
<dbReference type="eggNOG" id="COG0531">
    <property type="taxonomic scope" value="Bacteria"/>
</dbReference>
<feature type="transmembrane region" description="Helical" evidence="7">
    <location>
        <begin position="197"/>
        <end position="217"/>
    </location>
</feature>
<dbReference type="Pfam" id="PF13520">
    <property type="entry name" value="AA_permease_2"/>
    <property type="match status" value="1"/>
</dbReference>
<keyword evidence="3 7" id="KW-0812">Transmembrane</keyword>